<keyword evidence="3" id="KW-0804">Transcription</keyword>
<dbReference type="SMART" id="SM00419">
    <property type="entry name" value="HTH_CRP"/>
    <property type="match status" value="1"/>
</dbReference>
<dbReference type="PANTHER" id="PTHR24567:SF26">
    <property type="entry name" value="REGULATORY PROTEIN YEIL"/>
    <property type="match status" value="1"/>
</dbReference>
<dbReference type="PROSITE" id="PS51063">
    <property type="entry name" value="HTH_CRP_2"/>
    <property type="match status" value="1"/>
</dbReference>
<gene>
    <name evidence="6" type="ORF">GCM10009716_39510</name>
</gene>
<dbReference type="SMART" id="SM00100">
    <property type="entry name" value="cNMP"/>
    <property type="match status" value="1"/>
</dbReference>
<dbReference type="CDD" id="cd00038">
    <property type="entry name" value="CAP_ED"/>
    <property type="match status" value="1"/>
</dbReference>
<dbReference type="InterPro" id="IPR000595">
    <property type="entry name" value="cNMP-bd_dom"/>
</dbReference>
<evidence type="ECO:0000256" key="2">
    <source>
        <dbReference type="ARBA" id="ARBA00023125"/>
    </source>
</evidence>
<dbReference type="InterPro" id="IPR050397">
    <property type="entry name" value="Env_Response_Regulators"/>
</dbReference>
<keyword evidence="2" id="KW-0238">DNA-binding</keyword>
<evidence type="ECO:0000259" key="5">
    <source>
        <dbReference type="PROSITE" id="PS51063"/>
    </source>
</evidence>
<dbReference type="Pfam" id="PF13545">
    <property type="entry name" value="HTH_Crp_2"/>
    <property type="match status" value="1"/>
</dbReference>
<dbReference type="CDD" id="cd00092">
    <property type="entry name" value="HTH_CRP"/>
    <property type="match status" value="1"/>
</dbReference>
<comment type="caution">
    <text evidence="6">The sequence shown here is derived from an EMBL/GenBank/DDBJ whole genome shotgun (WGS) entry which is preliminary data.</text>
</comment>
<dbReference type="Gene3D" id="2.60.120.10">
    <property type="entry name" value="Jelly Rolls"/>
    <property type="match status" value="1"/>
</dbReference>
<dbReference type="SUPFAM" id="SSF51206">
    <property type="entry name" value="cAMP-binding domain-like"/>
    <property type="match status" value="1"/>
</dbReference>
<dbReference type="Pfam" id="PF00027">
    <property type="entry name" value="cNMP_binding"/>
    <property type="match status" value="1"/>
</dbReference>
<protein>
    <submittedName>
        <fullName evidence="6">Crp/Fnr family transcriptional regulator</fullName>
    </submittedName>
</protein>
<dbReference type="InterPro" id="IPR012318">
    <property type="entry name" value="HTH_CRP"/>
</dbReference>
<organism evidence="6 7">
    <name type="scientific">Streptomyces sodiiphilus</name>
    <dbReference type="NCBI Taxonomy" id="226217"/>
    <lineage>
        <taxon>Bacteria</taxon>
        <taxon>Bacillati</taxon>
        <taxon>Actinomycetota</taxon>
        <taxon>Actinomycetes</taxon>
        <taxon>Kitasatosporales</taxon>
        <taxon>Streptomycetaceae</taxon>
        <taxon>Streptomyces</taxon>
    </lineage>
</organism>
<dbReference type="RefSeq" id="WP_344264341.1">
    <property type="nucleotide sequence ID" value="NZ_BAAAMJ010000048.1"/>
</dbReference>
<dbReference type="InterPro" id="IPR036390">
    <property type="entry name" value="WH_DNA-bd_sf"/>
</dbReference>
<dbReference type="InterPro" id="IPR018490">
    <property type="entry name" value="cNMP-bd_dom_sf"/>
</dbReference>
<keyword evidence="1" id="KW-0805">Transcription regulation</keyword>
<evidence type="ECO:0000259" key="4">
    <source>
        <dbReference type="PROSITE" id="PS50042"/>
    </source>
</evidence>
<dbReference type="EMBL" id="BAAAMJ010000048">
    <property type="protein sequence ID" value="GAA1927657.1"/>
    <property type="molecule type" value="Genomic_DNA"/>
</dbReference>
<accession>A0ABN2PQR5</accession>
<evidence type="ECO:0000313" key="7">
    <source>
        <dbReference type="Proteomes" id="UP001501303"/>
    </source>
</evidence>
<feature type="domain" description="Cyclic nucleotide-binding" evidence="4">
    <location>
        <begin position="34"/>
        <end position="154"/>
    </location>
</feature>
<reference evidence="7" key="1">
    <citation type="journal article" date="2019" name="Int. J. Syst. Evol. Microbiol.">
        <title>The Global Catalogue of Microorganisms (GCM) 10K type strain sequencing project: providing services to taxonomists for standard genome sequencing and annotation.</title>
        <authorList>
            <consortium name="The Broad Institute Genomics Platform"/>
            <consortium name="The Broad Institute Genome Sequencing Center for Infectious Disease"/>
            <person name="Wu L."/>
            <person name="Ma J."/>
        </authorList>
    </citation>
    <scope>NUCLEOTIDE SEQUENCE [LARGE SCALE GENOMIC DNA]</scope>
    <source>
        <strain evidence="7">JCM 13581</strain>
    </source>
</reference>
<dbReference type="SUPFAM" id="SSF46785">
    <property type="entry name" value="Winged helix' DNA-binding domain"/>
    <property type="match status" value="1"/>
</dbReference>
<dbReference type="PROSITE" id="PS50042">
    <property type="entry name" value="CNMP_BINDING_3"/>
    <property type="match status" value="1"/>
</dbReference>
<keyword evidence="7" id="KW-1185">Reference proteome</keyword>
<evidence type="ECO:0000256" key="3">
    <source>
        <dbReference type="ARBA" id="ARBA00023163"/>
    </source>
</evidence>
<dbReference type="Proteomes" id="UP001501303">
    <property type="component" value="Unassembled WGS sequence"/>
</dbReference>
<dbReference type="PANTHER" id="PTHR24567">
    <property type="entry name" value="CRP FAMILY TRANSCRIPTIONAL REGULATORY PROTEIN"/>
    <property type="match status" value="1"/>
</dbReference>
<dbReference type="InterPro" id="IPR014710">
    <property type="entry name" value="RmlC-like_jellyroll"/>
</dbReference>
<proteinExistence type="predicted"/>
<feature type="domain" description="HTH crp-type" evidence="5">
    <location>
        <begin position="168"/>
        <end position="241"/>
    </location>
</feature>
<dbReference type="InterPro" id="IPR036388">
    <property type="entry name" value="WH-like_DNA-bd_sf"/>
</dbReference>
<dbReference type="PRINTS" id="PR00034">
    <property type="entry name" value="HTHCRP"/>
</dbReference>
<dbReference type="Gene3D" id="1.10.10.10">
    <property type="entry name" value="Winged helix-like DNA-binding domain superfamily/Winged helix DNA-binding domain"/>
    <property type="match status" value="1"/>
</dbReference>
<evidence type="ECO:0000313" key="6">
    <source>
        <dbReference type="EMBL" id="GAA1927657.1"/>
    </source>
</evidence>
<name>A0ABN2PQR5_9ACTN</name>
<sequence>MDGKRRTTPLARTCEVPHACPAPLRLKVLSHAPWFAGLSAEEIEAIDRRMRVSGYAEGETVYRAGAPATHLFILATGRVKVLRPSLDDGEVLVDVITPGAMFGSLAALGNSACPDTARTLTVSCALRLSAEGFREVLRRHPGVALAVLDDMAARLEASQQAMRRLAGGTVEQRVAATLLTLAGKLGEPRGDTVLLQVPLTRSDLAAMTGTTTESVSRTLSRLRRDGVVSTGRRWTALTDPARLARIARG</sequence>
<evidence type="ECO:0000256" key="1">
    <source>
        <dbReference type="ARBA" id="ARBA00023015"/>
    </source>
</evidence>